<dbReference type="AlphaFoldDB" id="A0AAJ7XIE4"/>
<keyword evidence="2" id="KW-0677">Repeat</keyword>
<reference evidence="8" key="1">
    <citation type="submission" date="2025-08" db="UniProtKB">
        <authorList>
            <consortium name="RefSeq"/>
        </authorList>
    </citation>
    <scope>IDENTIFICATION</scope>
    <source>
        <tissue evidence="8">Sperm</tissue>
    </source>
</reference>
<dbReference type="Proteomes" id="UP001318040">
    <property type="component" value="Chromosome 80"/>
</dbReference>
<dbReference type="RefSeq" id="XP_032835864.1">
    <property type="nucleotide sequence ID" value="XM_032979973.1"/>
</dbReference>
<keyword evidence="1" id="KW-0479">Metal-binding</keyword>
<evidence type="ECO:0000256" key="3">
    <source>
        <dbReference type="ARBA" id="ARBA00022771"/>
    </source>
</evidence>
<keyword evidence="3 4" id="KW-0862">Zinc</keyword>
<evidence type="ECO:0000256" key="5">
    <source>
        <dbReference type="SAM" id="MobiDB-lite"/>
    </source>
</evidence>
<dbReference type="PANTHER" id="PTHR23234:SF10">
    <property type="entry name" value="RIKEN CDNA 6720489N17 GENE-RELATED"/>
    <property type="match status" value="1"/>
</dbReference>
<evidence type="ECO:0000313" key="7">
    <source>
        <dbReference type="Proteomes" id="UP001318040"/>
    </source>
</evidence>
<feature type="region of interest" description="Disordered" evidence="5">
    <location>
        <begin position="1"/>
        <end position="30"/>
    </location>
</feature>
<evidence type="ECO:0000256" key="1">
    <source>
        <dbReference type="ARBA" id="ARBA00022723"/>
    </source>
</evidence>
<dbReference type="SUPFAM" id="SSF57667">
    <property type="entry name" value="beta-beta-alpha zinc fingers"/>
    <property type="match status" value="2"/>
</dbReference>
<dbReference type="Gene3D" id="3.30.160.60">
    <property type="entry name" value="Classic Zinc Finger"/>
    <property type="match status" value="2"/>
</dbReference>
<dbReference type="KEGG" id="pmrn:116957665"/>
<dbReference type="InterPro" id="IPR036236">
    <property type="entry name" value="Znf_C2H2_sf"/>
</dbReference>
<proteinExistence type="predicted"/>
<keyword evidence="3 4" id="KW-0863">Zinc-finger</keyword>
<organism evidence="7 8">
    <name type="scientific">Petromyzon marinus</name>
    <name type="common">Sea lamprey</name>
    <dbReference type="NCBI Taxonomy" id="7757"/>
    <lineage>
        <taxon>Eukaryota</taxon>
        <taxon>Metazoa</taxon>
        <taxon>Chordata</taxon>
        <taxon>Craniata</taxon>
        <taxon>Vertebrata</taxon>
        <taxon>Cyclostomata</taxon>
        <taxon>Hyperoartia</taxon>
        <taxon>Petromyzontiformes</taxon>
        <taxon>Petromyzontidae</taxon>
        <taxon>Petromyzon</taxon>
    </lineage>
</organism>
<gene>
    <name evidence="8" type="primary">LOC116957665</name>
</gene>
<protein>
    <submittedName>
        <fullName evidence="8">Zinc finger protein 525-like</fullName>
    </submittedName>
</protein>
<feature type="domain" description="C2H2-type" evidence="6">
    <location>
        <begin position="106"/>
        <end position="133"/>
    </location>
</feature>
<evidence type="ECO:0000256" key="2">
    <source>
        <dbReference type="ARBA" id="ARBA00022737"/>
    </source>
</evidence>
<dbReference type="PROSITE" id="PS50157">
    <property type="entry name" value="ZINC_FINGER_C2H2_2"/>
    <property type="match status" value="2"/>
</dbReference>
<evidence type="ECO:0000256" key="4">
    <source>
        <dbReference type="PROSITE-ProRule" id="PRU00042"/>
    </source>
</evidence>
<keyword evidence="7" id="KW-1185">Reference proteome</keyword>
<sequence>MLGAQLGPREPRGAAGPREAAQDAAGAGGVRCASGCPYVTDNRRAPATRRRMRTGEKPFPCAVSLGPHRKIHAGERTYERPTCLKVFASLETVRRHRAAHVGEKPLRCDACGRAYAVLGNLERREATHADERPYVCTVCDEAFAHAQGPARPPEGSPL</sequence>
<dbReference type="InterPro" id="IPR050758">
    <property type="entry name" value="Znf_C2H2-type"/>
</dbReference>
<evidence type="ECO:0000313" key="8">
    <source>
        <dbReference type="RefSeq" id="XP_032835864.1"/>
    </source>
</evidence>
<evidence type="ECO:0000259" key="6">
    <source>
        <dbReference type="PROSITE" id="PS50157"/>
    </source>
</evidence>
<accession>A0AAJ7XIE4</accession>
<name>A0AAJ7XIE4_PETMA</name>
<dbReference type="GO" id="GO:0008270">
    <property type="term" value="F:zinc ion binding"/>
    <property type="evidence" value="ECO:0007669"/>
    <property type="project" value="UniProtKB-KW"/>
</dbReference>
<dbReference type="PANTHER" id="PTHR23234">
    <property type="entry name" value="ZNF44 PROTEIN"/>
    <property type="match status" value="1"/>
</dbReference>
<feature type="domain" description="C2H2-type" evidence="6">
    <location>
        <begin position="78"/>
        <end position="105"/>
    </location>
</feature>
<dbReference type="InterPro" id="IPR013087">
    <property type="entry name" value="Znf_C2H2_type"/>
</dbReference>